<feature type="domain" description="N-acetyltransferase" evidence="1">
    <location>
        <begin position="8"/>
        <end position="161"/>
    </location>
</feature>
<evidence type="ECO:0000313" key="2">
    <source>
        <dbReference type="EMBL" id="OZY84692.1"/>
    </source>
</evidence>
<dbReference type="SUPFAM" id="SSF55729">
    <property type="entry name" value="Acyl-CoA N-acyltransferases (Nat)"/>
    <property type="match status" value="1"/>
</dbReference>
<sequence length="163" mass="19282">MKNWQDTIQLRLYQQTDLPFLAQLYASTRADELAQVPFSDEQKAAFLQQQFTAQLQHYTTYYNTDSFHIVELNGIAIGRLFVDHWERELRVVDISLLPDYQNKKIGSYLFQQLFAQSQQLQKAVSIHVEQHNSARAWYERLGFQYDSTTNEVYLLMKRQPDPV</sequence>
<proteinExistence type="predicted"/>
<dbReference type="Gene3D" id="3.40.630.30">
    <property type="match status" value="1"/>
</dbReference>
<evidence type="ECO:0000259" key="1">
    <source>
        <dbReference type="PROSITE" id="PS51186"/>
    </source>
</evidence>
<reference evidence="3" key="1">
    <citation type="submission" date="2017-05" db="EMBL/GenBank/DDBJ databases">
        <authorList>
            <person name="Barney B.M."/>
        </authorList>
    </citation>
    <scope>NUCLEOTIDE SEQUENCE [LARGE SCALE GENOMIC DNA]</scope>
    <source>
        <strain evidence="3">PSBB022</strain>
    </source>
</reference>
<dbReference type="RefSeq" id="WP_094985720.1">
    <property type="nucleotide sequence ID" value="NZ_NHNI01000002.1"/>
</dbReference>
<dbReference type="AlphaFoldDB" id="A0A266Q4D5"/>
<dbReference type="InterPro" id="IPR016181">
    <property type="entry name" value="Acyl_CoA_acyltransferase"/>
</dbReference>
<dbReference type="Pfam" id="PF13508">
    <property type="entry name" value="Acetyltransf_7"/>
    <property type="match status" value="1"/>
</dbReference>
<gene>
    <name evidence="2" type="ORF">CBP51_16100</name>
</gene>
<dbReference type="EMBL" id="NHNI01000002">
    <property type="protein sequence ID" value="OZY84692.1"/>
    <property type="molecule type" value="Genomic_DNA"/>
</dbReference>
<dbReference type="GO" id="GO:0016747">
    <property type="term" value="F:acyltransferase activity, transferring groups other than amino-acyl groups"/>
    <property type="evidence" value="ECO:0007669"/>
    <property type="project" value="InterPro"/>
</dbReference>
<evidence type="ECO:0000313" key="3">
    <source>
        <dbReference type="Proteomes" id="UP000216101"/>
    </source>
</evidence>
<keyword evidence="2" id="KW-0808">Transferase</keyword>
<dbReference type="PROSITE" id="PS51186">
    <property type="entry name" value="GNAT"/>
    <property type="match status" value="1"/>
</dbReference>
<organism evidence="2 3">
    <name type="scientific">Cellvibrio mixtus</name>
    <dbReference type="NCBI Taxonomy" id="39650"/>
    <lineage>
        <taxon>Bacteria</taxon>
        <taxon>Pseudomonadati</taxon>
        <taxon>Pseudomonadota</taxon>
        <taxon>Gammaproteobacteria</taxon>
        <taxon>Cellvibrionales</taxon>
        <taxon>Cellvibrionaceae</taxon>
        <taxon>Cellvibrio</taxon>
    </lineage>
</organism>
<name>A0A266Q4D5_9GAMM</name>
<accession>A0A266Q4D5</accession>
<protein>
    <submittedName>
        <fullName evidence="2">GNAT family N-acetyltransferase</fullName>
    </submittedName>
</protein>
<dbReference type="Proteomes" id="UP000216101">
    <property type="component" value="Unassembled WGS sequence"/>
</dbReference>
<dbReference type="InterPro" id="IPR000182">
    <property type="entry name" value="GNAT_dom"/>
</dbReference>
<keyword evidence="3" id="KW-1185">Reference proteome</keyword>
<comment type="caution">
    <text evidence="2">The sequence shown here is derived from an EMBL/GenBank/DDBJ whole genome shotgun (WGS) entry which is preliminary data.</text>
</comment>
<dbReference type="CDD" id="cd04301">
    <property type="entry name" value="NAT_SF"/>
    <property type="match status" value="1"/>
</dbReference>